<dbReference type="EC" id="2.1.1.107" evidence="1"/>
<dbReference type="CDD" id="cd11642">
    <property type="entry name" value="SUMT"/>
    <property type="match status" value="1"/>
</dbReference>
<dbReference type="PROSITE" id="PS00840">
    <property type="entry name" value="SUMT_2"/>
    <property type="match status" value="1"/>
</dbReference>
<keyword evidence="5" id="KW-0627">Porphyrin biosynthesis</keyword>
<dbReference type="PANTHER" id="PTHR45790:SF3">
    <property type="entry name" value="S-ADENOSYL-L-METHIONINE-DEPENDENT UROPORPHYRINOGEN III METHYLTRANSFERASE, CHLOROPLASTIC"/>
    <property type="match status" value="1"/>
</dbReference>
<dbReference type="SUPFAM" id="SSF69618">
    <property type="entry name" value="HemD-like"/>
    <property type="match status" value="1"/>
</dbReference>
<comment type="caution">
    <text evidence="9">The sequence shown here is derived from an EMBL/GenBank/DDBJ whole genome shotgun (WGS) entry which is preliminary data.</text>
</comment>
<dbReference type="GO" id="GO:0004851">
    <property type="term" value="F:uroporphyrin-III C-methyltransferase activity"/>
    <property type="evidence" value="ECO:0007669"/>
    <property type="project" value="UniProtKB-EC"/>
</dbReference>
<dbReference type="Gene3D" id="3.40.1010.10">
    <property type="entry name" value="Cobalt-precorrin-4 Transmethylase, Domain 1"/>
    <property type="match status" value="1"/>
</dbReference>
<feature type="domain" description="Tetrapyrrole methylase" evidence="7">
    <location>
        <begin position="12"/>
        <end position="221"/>
    </location>
</feature>
<dbReference type="GO" id="GO:0032259">
    <property type="term" value="P:methylation"/>
    <property type="evidence" value="ECO:0007669"/>
    <property type="project" value="UniProtKB-KW"/>
</dbReference>
<accession>A0A9D2TFH3</accession>
<dbReference type="InterPro" id="IPR050161">
    <property type="entry name" value="Siro_Cobalamin_biosynth"/>
</dbReference>
<reference evidence="9" key="1">
    <citation type="journal article" date="2021" name="PeerJ">
        <title>Extensive microbial diversity within the chicken gut microbiome revealed by metagenomics and culture.</title>
        <authorList>
            <person name="Gilroy R."/>
            <person name="Ravi A."/>
            <person name="Getino M."/>
            <person name="Pursley I."/>
            <person name="Horton D.L."/>
            <person name="Alikhan N.F."/>
            <person name="Baker D."/>
            <person name="Gharbi K."/>
            <person name="Hall N."/>
            <person name="Watson M."/>
            <person name="Adriaenssens E.M."/>
            <person name="Foster-Nyarko E."/>
            <person name="Jarju S."/>
            <person name="Secka A."/>
            <person name="Antonio M."/>
            <person name="Oren A."/>
            <person name="Chaudhuri R.R."/>
            <person name="La Ragione R."/>
            <person name="Hildebrand F."/>
            <person name="Pallen M.J."/>
        </authorList>
    </citation>
    <scope>NUCLEOTIDE SEQUENCE</scope>
    <source>
        <strain evidence="9">CHK198-12963</strain>
    </source>
</reference>
<evidence type="ECO:0000313" key="9">
    <source>
        <dbReference type="EMBL" id="HJC66597.1"/>
    </source>
</evidence>
<organism evidence="9 10">
    <name type="scientific">Candidatus Enterocloster excrementigallinarum</name>
    <dbReference type="NCBI Taxonomy" id="2838558"/>
    <lineage>
        <taxon>Bacteria</taxon>
        <taxon>Bacillati</taxon>
        <taxon>Bacillota</taxon>
        <taxon>Clostridia</taxon>
        <taxon>Lachnospirales</taxon>
        <taxon>Lachnospiraceae</taxon>
        <taxon>Enterocloster</taxon>
    </lineage>
</organism>
<dbReference type="SUPFAM" id="SSF53790">
    <property type="entry name" value="Tetrapyrrole methylase"/>
    <property type="match status" value="1"/>
</dbReference>
<dbReference type="InterPro" id="IPR006366">
    <property type="entry name" value="CobA/CysG_C"/>
</dbReference>
<proteinExistence type="inferred from homology"/>
<dbReference type="NCBIfam" id="NF004790">
    <property type="entry name" value="PRK06136.1"/>
    <property type="match status" value="1"/>
</dbReference>
<dbReference type="InterPro" id="IPR003043">
    <property type="entry name" value="Uropor_MeTrfase_CS"/>
</dbReference>
<evidence type="ECO:0000256" key="2">
    <source>
        <dbReference type="ARBA" id="ARBA00022603"/>
    </source>
</evidence>
<dbReference type="InterPro" id="IPR036108">
    <property type="entry name" value="4pyrrol_syn_uPrphyn_synt_sf"/>
</dbReference>
<reference evidence="9" key="2">
    <citation type="submission" date="2021-04" db="EMBL/GenBank/DDBJ databases">
        <authorList>
            <person name="Gilroy R."/>
        </authorList>
    </citation>
    <scope>NUCLEOTIDE SEQUENCE</scope>
    <source>
        <strain evidence="9">CHK198-12963</strain>
    </source>
</reference>
<gene>
    <name evidence="9" type="primary">cobA</name>
    <name evidence="9" type="ORF">H9931_07760</name>
</gene>
<dbReference type="PROSITE" id="PS00839">
    <property type="entry name" value="SUMT_1"/>
    <property type="match status" value="1"/>
</dbReference>
<dbReference type="GO" id="GO:0004852">
    <property type="term" value="F:uroporphyrinogen-III synthase activity"/>
    <property type="evidence" value="ECO:0007669"/>
    <property type="project" value="InterPro"/>
</dbReference>
<dbReference type="AlphaFoldDB" id="A0A9D2TFH3"/>
<dbReference type="Gene3D" id="3.30.950.10">
    <property type="entry name" value="Methyltransferase, Cobalt-precorrin-4 Transmethylase, Domain 2"/>
    <property type="match status" value="1"/>
</dbReference>
<evidence type="ECO:0000256" key="5">
    <source>
        <dbReference type="ARBA" id="ARBA00023244"/>
    </source>
</evidence>
<dbReference type="Gene3D" id="3.40.50.10090">
    <property type="match status" value="2"/>
</dbReference>
<dbReference type="InterPro" id="IPR014777">
    <property type="entry name" value="4pyrrole_Mease_sub1"/>
</dbReference>
<dbReference type="InterPro" id="IPR003754">
    <property type="entry name" value="4pyrrol_synth_uPrphyn_synth"/>
</dbReference>
<name>A0A9D2TFH3_9FIRM</name>
<dbReference type="InterPro" id="IPR014776">
    <property type="entry name" value="4pyrrole_Mease_sub2"/>
</dbReference>
<feature type="domain" description="Tetrapyrrole biosynthesis uroporphyrinogen III synthase" evidence="8">
    <location>
        <begin position="298"/>
        <end position="490"/>
    </location>
</feature>
<evidence type="ECO:0000256" key="4">
    <source>
        <dbReference type="ARBA" id="ARBA00022691"/>
    </source>
</evidence>
<evidence type="ECO:0000256" key="6">
    <source>
        <dbReference type="RuleBase" id="RU003960"/>
    </source>
</evidence>
<dbReference type="InterPro" id="IPR035996">
    <property type="entry name" value="4pyrrol_Methylase_sf"/>
</dbReference>
<evidence type="ECO:0000256" key="3">
    <source>
        <dbReference type="ARBA" id="ARBA00022679"/>
    </source>
</evidence>
<dbReference type="InterPro" id="IPR000878">
    <property type="entry name" value="4pyrrol_Mease"/>
</dbReference>
<dbReference type="Pfam" id="PF00590">
    <property type="entry name" value="TP_methylase"/>
    <property type="match status" value="1"/>
</dbReference>
<protein>
    <recommendedName>
        <fullName evidence="1">uroporphyrinogen-III C-methyltransferase</fullName>
        <ecNumber evidence="1">2.1.1.107</ecNumber>
    </recommendedName>
</protein>
<dbReference type="NCBIfam" id="TIGR01469">
    <property type="entry name" value="cobA_cysG_Cterm"/>
    <property type="match status" value="1"/>
</dbReference>
<evidence type="ECO:0000313" key="10">
    <source>
        <dbReference type="Proteomes" id="UP000823863"/>
    </source>
</evidence>
<evidence type="ECO:0000259" key="8">
    <source>
        <dbReference type="Pfam" id="PF02602"/>
    </source>
</evidence>
<dbReference type="GO" id="GO:0019354">
    <property type="term" value="P:siroheme biosynthetic process"/>
    <property type="evidence" value="ECO:0007669"/>
    <property type="project" value="InterPro"/>
</dbReference>
<dbReference type="CDD" id="cd06578">
    <property type="entry name" value="HemD"/>
    <property type="match status" value="1"/>
</dbReference>
<sequence length="509" mass="54503">MKNESREKQGIVYLIGAGPGDPGLITVKGRERLRNCDAVVYDHLASQELLEETKADCQKIYVGKQAGCHYKSQKEINSILVELAAKGLRVARLKGGDPFVFGRGGEEILALKDAGLSWEVVPGVTSAVAVPECAGIPVTHRSLSQSFHVITAHGKEGEDRLDFEQLASLSGTLLFLMGLGRLPFLTHGLLQAGKEGSCPAAVIEKGSLPGQRTVRGTLENIAEQVRLAGLSTPAVIVIGETAGMDLSGIPGWTVGITGSEHFCRRLADCFHSLGIGTRQLGGLELRPLTGENWEKVYSSMGSFTVLAFTSANGAELFLKGLLERGMDGRSLAHLKIAAVGEGTKEALKRFGLVADWVPERYTTEDLARLLAERCQPGDRVLIPRSVKGSRQLNRILEGAGVSYEDIPIYEVEGRSFDASLLDGLDGLAFGSASGAEAFWREIEARSDPDALKKLEGILVGAIGPYTSEALSRHGISGVLCPSAFTAEKLAQEMWSALKSGRNPRDVLKS</sequence>
<evidence type="ECO:0000259" key="7">
    <source>
        <dbReference type="Pfam" id="PF00590"/>
    </source>
</evidence>
<evidence type="ECO:0000256" key="1">
    <source>
        <dbReference type="ARBA" id="ARBA00012162"/>
    </source>
</evidence>
<dbReference type="Pfam" id="PF02602">
    <property type="entry name" value="HEM4"/>
    <property type="match status" value="1"/>
</dbReference>
<dbReference type="PANTHER" id="PTHR45790">
    <property type="entry name" value="SIROHEME SYNTHASE-RELATED"/>
    <property type="match status" value="1"/>
</dbReference>
<comment type="similarity">
    <text evidence="6">Belongs to the precorrin methyltransferase family.</text>
</comment>
<keyword evidence="3 6" id="KW-0808">Transferase</keyword>
<dbReference type="FunFam" id="3.40.1010.10:FF:000001">
    <property type="entry name" value="Siroheme synthase"/>
    <property type="match status" value="1"/>
</dbReference>
<dbReference type="FunFam" id="3.30.950.10:FF:000001">
    <property type="entry name" value="Siroheme synthase"/>
    <property type="match status" value="1"/>
</dbReference>
<keyword evidence="2 6" id="KW-0489">Methyltransferase</keyword>
<keyword evidence="4" id="KW-0949">S-adenosyl-L-methionine</keyword>
<dbReference type="Proteomes" id="UP000823863">
    <property type="component" value="Unassembled WGS sequence"/>
</dbReference>
<dbReference type="EMBL" id="DWWB01000042">
    <property type="protein sequence ID" value="HJC66597.1"/>
    <property type="molecule type" value="Genomic_DNA"/>
</dbReference>